<gene>
    <name evidence="1" type="ORF">ABS32_04015</name>
</gene>
<proteinExistence type="predicted"/>
<dbReference type="Proteomes" id="UP000051557">
    <property type="component" value="Unassembled WGS sequence"/>
</dbReference>
<comment type="caution">
    <text evidence="1">The sequence shown here is derived from an EMBL/GenBank/DDBJ whole genome shotgun (WGS) entry which is preliminary data.</text>
</comment>
<protein>
    <submittedName>
        <fullName evidence="1">Uncharacterized protein</fullName>
    </submittedName>
</protein>
<dbReference type="EMBL" id="LIDM01000127">
    <property type="protein sequence ID" value="KRP32354.1"/>
    <property type="molecule type" value="Genomic_DNA"/>
</dbReference>
<feature type="non-terminal residue" evidence="1">
    <location>
        <position position="1"/>
    </location>
</feature>
<organism evidence="1 2">
    <name type="scientific">Verrucomicrobia subdivision 6 bacterium BACL9 MAG-120820-bin42</name>
    <dbReference type="NCBI Taxonomy" id="1655634"/>
    <lineage>
        <taxon>Bacteria</taxon>
        <taxon>Pseudomonadati</taxon>
        <taxon>Verrucomicrobiota</taxon>
        <taxon>Verrucomicrobiia</taxon>
        <taxon>Verrucomicrobiales</taxon>
        <taxon>Verrucomicrobia subdivision 6</taxon>
    </lineage>
</organism>
<evidence type="ECO:0000313" key="2">
    <source>
        <dbReference type="Proteomes" id="UP000051557"/>
    </source>
</evidence>
<dbReference type="AlphaFoldDB" id="A0A0R2X8V8"/>
<evidence type="ECO:0000313" key="1">
    <source>
        <dbReference type="EMBL" id="KRP32354.1"/>
    </source>
</evidence>
<accession>A0A0R2X8V8</accession>
<sequence>PREIVPVARCEIIENGDRPVGQEMGDEVAPDKACPTRNEEFHKVGIVPQEVGLERSRKLGLSPLLSSGRLFRW</sequence>
<reference evidence="1 2" key="1">
    <citation type="submission" date="2015-10" db="EMBL/GenBank/DDBJ databases">
        <title>Metagenome-Assembled Genomes uncover a global brackish microbiome.</title>
        <authorList>
            <person name="Hugerth L.W."/>
            <person name="Larsson J."/>
            <person name="Alneberg J."/>
            <person name="Lindh M.V."/>
            <person name="Legrand C."/>
            <person name="Pinhassi J."/>
            <person name="Andersson A.F."/>
        </authorList>
    </citation>
    <scope>NUCLEOTIDE SEQUENCE [LARGE SCALE GENOMIC DNA]</scope>
    <source>
        <strain evidence="1">BACL9 MAG-120820-bin42</strain>
    </source>
</reference>
<name>A0A0R2X8V8_9BACT</name>